<feature type="region of interest" description="Disordered" evidence="2">
    <location>
        <begin position="746"/>
        <end position="784"/>
    </location>
</feature>
<dbReference type="InterPro" id="IPR038729">
    <property type="entry name" value="Rad50/SbcC_AAA"/>
</dbReference>
<feature type="domain" description="Rad50/SbcC-type AAA" evidence="3">
    <location>
        <begin position="10"/>
        <end position="255"/>
    </location>
</feature>
<dbReference type="GO" id="GO:0006302">
    <property type="term" value="P:double-strand break repair"/>
    <property type="evidence" value="ECO:0007669"/>
    <property type="project" value="InterPro"/>
</dbReference>
<dbReference type="GO" id="GO:0016887">
    <property type="term" value="F:ATP hydrolysis activity"/>
    <property type="evidence" value="ECO:0007669"/>
    <property type="project" value="InterPro"/>
</dbReference>
<dbReference type="SUPFAM" id="SSF52540">
    <property type="entry name" value="P-loop containing nucleoside triphosphate hydrolases"/>
    <property type="match status" value="1"/>
</dbReference>
<evidence type="ECO:0000256" key="2">
    <source>
        <dbReference type="SAM" id="MobiDB-lite"/>
    </source>
</evidence>
<sequence length="1242" mass="135255">MQILTIRGGNLASLSKPFEIDLTQEPLRSTGLFAITGETGAGKSTILDAMCLALYGNCPRLSGVGVNDDVPDVAGETIKSSDPRAILRRGASQGFAEVTFLAPDGLAYRASWTARRARGRAEGKLQNVDRSLTRLEDDVVLESQIKAVTQKVTEITGLTYDEFRRTVLLAQGDFDAFLRANTSERAALLEKVTGTEIYRSISKRVYARFLEAQSALGVLETRRAATPVLSDEDRSRLKEESDQLTGEISLLTIELEAIAQKIRKHEAVIAGQAQVHAAQEAEQAAHAAKIGAAAERAQLEKIERALGLKAEHARLVAADKAFVQLTKDEGLARQEQLTRREVLENCQKASNLAEKNHDEAERLFKELGPVWTEAARLDSIIHTAKEEVAEAEALHLKQSEQKAELTLALAALKHKQQQSTALHDAAIEQLDRAPETHLLADRWADIDLLIKERSVVRKTESLARNAANAERQRGQELLASLNALSQADEVDRKATQTLEAAITTAKQRLQDIDNNDPQQRMNRLLEGAQALKDMRRAADDFGRAKTTLSRAVEDQSLARQKQDRETAALRVCDNQILTLSGKVEALQTPADQAEAAVSEQAARLRQHLQSGEPCPVCGSLEHPVHDDASLMSVAQTLRQTLQDARADLAEEQKKHTALERAIDAATLRFTAARETAEQATTLIDASQTAFVSAREAAIKAGLTQVPEQAEGALVILDVLQDKLNTRQTEIEVLIVEQSKVRQQFESGSDQLKRLASKREERSEQRELTAAQSADAHSKASLKEQETEQAIARIEQIDRSLAAPLAAASQSLDGLDDDPVAAHKTLEAVVQWWKTQITGRDQAAAHLQDLAPKVAAAEANLKGAVTKLVEAEQSQKVRQERFEGLLLDRSKLLDGEETDVHRSRHNDARLAASRKRQQAATALSNAKSDQSSVDARLQACLNALAPAQQEAQDARADLDQKLAAAGLDQSGLDALLVQGASEATRLRSLLKVLDDNLTGASSNLRERQGDLQKLINDGLPDEPEVDLRAAKMQQETLRDEKRKRTGFIDGQFKSDDALRATQKDLDAQIKAAKAVCDTWAAVNAAVGSKQGDRFAKIAQSVTLSMLVERANQHLADLKPRYQLSGGEELALHIVDKDMGNEVRSTRSLSGGERFLVSLSLALALSGMGGRGGLAETLFIDEGFGSLDAESLDVAMDALETLQAQGRTIGVISHVEAMKDRIPVQLRVLRHGSGASSVELVVSA</sequence>
<name>A0A2N5XMJ9_9HYPH</name>
<organism evidence="4 5">
    <name type="scientific">Cohaesibacter celericrescens</name>
    <dbReference type="NCBI Taxonomy" id="2067669"/>
    <lineage>
        <taxon>Bacteria</taxon>
        <taxon>Pseudomonadati</taxon>
        <taxon>Pseudomonadota</taxon>
        <taxon>Alphaproteobacteria</taxon>
        <taxon>Hyphomicrobiales</taxon>
        <taxon>Cohaesibacteraceae</taxon>
    </lineage>
</organism>
<dbReference type="OrthoDB" id="9795626at2"/>
<dbReference type="AlphaFoldDB" id="A0A2N5XMJ9"/>
<feature type="region of interest" description="Disordered" evidence="2">
    <location>
        <begin position="895"/>
        <end position="927"/>
    </location>
</feature>
<gene>
    <name evidence="4" type="ORF">C0081_18885</name>
</gene>
<dbReference type="Proteomes" id="UP000234881">
    <property type="component" value="Unassembled WGS sequence"/>
</dbReference>
<dbReference type="PANTHER" id="PTHR32114">
    <property type="entry name" value="ABC TRANSPORTER ABCH.3"/>
    <property type="match status" value="1"/>
</dbReference>
<keyword evidence="5" id="KW-1185">Reference proteome</keyword>
<evidence type="ECO:0000313" key="4">
    <source>
        <dbReference type="EMBL" id="PLW75705.1"/>
    </source>
</evidence>
<feature type="compositionally biased region" description="Polar residues" evidence="2">
    <location>
        <begin position="917"/>
        <end position="927"/>
    </location>
</feature>
<dbReference type="PANTHER" id="PTHR32114:SF2">
    <property type="entry name" value="ABC TRANSPORTER ABCH.3"/>
    <property type="match status" value="1"/>
</dbReference>
<evidence type="ECO:0000256" key="1">
    <source>
        <dbReference type="SAM" id="Coils"/>
    </source>
</evidence>
<feature type="compositionally biased region" description="Basic and acidic residues" evidence="2">
    <location>
        <begin position="895"/>
        <end position="907"/>
    </location>
</feature>
<feature type="compositionally biased region" description="Basic and acidic residues" evidence="2">
    <location>
        <begin position="775"/>
        <end position="784"/>
    </location>
</feature>
<protein>
    <recommendedName>
        <fullName evidence="3">Rad50/SbcC-type AAA domain-containing protein</fullName>
    </recommendedName>
</protein>
<feature type="coiled-coil region" evidence="1">
    <location>
        <begin position="634"/>
        <end position="668"/>
    </location>
</feature>
<dbReference type="Pfam" id="PF13558">
    <property type="entry name" value="SbcC_Walker_B"/>
    <property type="match status" value="1"/>
</dbReference>
<accession>A0A2N5XMJ9</accession>
<reference evidence="4 5" key="1">
    <citation type="submission" date="2018-01" db="EMBL/GenBank/DDBJ databases">
        <title>The draft genome sequence of Cohaesibacter sp. H1304.</title>
        <authorList>
            <person name="Wang N.-N."/>
            <person name="Du Z.-J."/>
        </authorList>
    </citation>
    <scope>NUCLEOTIDE SEQUENCE [LARGE SCALE GENOMIC DNA]</scope>
    <source>
        <strain evidence="4 5">H1304</strain>
    </source>
</reference>
<dbReference type="Pfam" id="PF13476">
    <property type="entry name" value="AAA_23"/>
    <property type="match status" value="1"/>
</dbReference>
<feature type="compositionally biased region" description="Basic and acidic residues" evidence="2">
    <location>
        <begin position="750"/>
        <end position="766"/>
    </location>
</feature>
<dbReference type="Gene3D" id="3.40.50.300">
    <property type="entry name" value="P-loop containing nucleotide triphosphate hydrolases"/>
    <property type="match status" value="2"/>
</dbReference>
<proteinExistence type="predicted"/>
<keyword evidence="1" id="KW-0175">Coiled coil</keyword>
<comment type="caution">
    <text evidence="4">The sequence shown here is derived from an EMBL/GenBank/DDBJ whole genome shotgun (WGS) entry which is preliminary data.</text>
</comment>
<dbReference type="RefSeq" id="WP_101535407.1">
    <property type="nucleotide sequence ID" value="NZ_PKUQ01000047.1"/>
</dbReference>
<feature type="coiled-coil region" evidence="1">
    <location>
        <begin position="343"/>
        <end position="401"/>
    </location>
</feature>
<dbReference type="InterPro" id="IPR027417">
    <property type="entry name" value="P-loop_NTPase"/>
</dbReference>
<dbReference type="EMBL" id="PKUQ01000047">
    <property type="protein sequence ID" value="PLW75705.1"/>
    <property type="molecule type" value="Genomic_DNA"/>
</dbReference>
<evidence type="ECO:0000313" key="5">
    <source>
        <dbReference type="Proteomes" id="UP000234881"/>
    </source>
</evidence>
<evidence type="ECO:0000259" key="3">
    <source>
        <dbReference type="Pfam" id="PF13476"/>
    </source>
</evidence>